<dbReference type="InterPro" id="IPR036565">
    <property type="entry name" value="Mur-like_cat_sf"/>
</dbReference>
<dbReference type="RefSeq" id="WP_275410824.1">
    <property type="nucleotide sequence ID" value="NZ_BOMV01000007.1"/>
</dbReference>
<keyword evidence="6 10" id="KW-0133">Cell shape</keyword>
<evidence type="ECO:0000256" key="10">
    <source>
        <dbReference type="HAMAP-Rule" id="MF_02019"/>
    </source>
</evidence>
<dbReference type="Pfam" id="PF01225">
    <property type="entry name" value="Mur_ligase"/>
    <property type="match status" value="1"/>
</dbReference>
<keyword evidence="17" id="KW-1185">Reference proteome</keyword>
<dbReference type="GO" id="GO:0005737">
    <property type="term" value="C:cytoplasm"/>
    <property type="evidence" value="ECO:0007669"/>
    <property type="project" value="UniProtKB-SubCell"/>
</dbReference>
<accession>A0A919JVG2</accession>
<comment type="function">
    <text evidence="10 11">Involved in cell wall formation. Catalyzes the final step in the synthesis of UDP-N-acetylmuramoyl-pentapeptide, the precursor of murein.</text>
</comment>
<keyword evidence="8 10" id="KW-0131">Cell cycle</keyword>
<dbReference type="HAMAP" id="MF_02019">
    <property type="entry name" value="MurF"/>
    <property type="match status" value="1"/>
</dbReference>
<evidence type="ECO:0000256" key="3">
    <source>
        <dbReference type="ARBA" id="ARBA00022618"/>
    </source>
</evidence>
<feature type="domain" description="Mur ligase C-terminal" evidence="14">
    <location>
        <begin position="317"/>
        <end position="442"/>
    </location>
</feature>
<dbReference type="PANTHER" id="PTHR43024:SF1">
    <property type="entry name" value="UDP-N-ACETYLMURAMOYL-TRIPEPTIDE--D-ALANYL-D-ALANINE LIGASE"/>
    <property type="match status" value="1"/>
</dbReference>
<evidence type="ECO:0000313" key="16">
    <source>
        <dbReference type="EMBL" id="GIE93873.1"/>
    </source>
</evidence>
<comment type="similarity">
    <text evidence="10">Belongs to the MurCDEF family. MurF subfamily.</text>
</comment>
<reference evidence="16" key="1">
    <citation type="submission" date="2021-01" db="EMBL/GenBank/DDBJ databases">
        <title>Whole genome shotgun sequence of Actinoplanes rishiriensis NBRC 108556.</title>
        <authorList>
            <person name="Komaki H."/>
            <person name="Tamura T."/>
        </authorList>
    </citation>
    <scope>NUCLEOTIDE SEQUENCE</scope>
    <source>
        <strain evidence="16">NBRC 108556</strain>
    </source>
</reference>
<gene>
    <name evidence="16" type="primary">murF_1</name>
    <name evidence="10" type="synonym">murF</name>
    <name evidence="16" type="ORF">Ari01nite_13380</name>
</gene>
<keyword evidence="2 10" id="KW-0436">Ligase</keyword>
<keyword evidence="1 10" id="KW-0963">Cytoplasm</keyword>
<dbReference type="Gene3D" id="3.40.1390.10">
    <property type="entry name" value="MurE/MurF, N-terminal domain"/>
    <property type="match status" value="1"/>
</dbReference>
<dbReference type="GO" id="GO:0047480">
    <property type="term" value="F:UDP-N-acetylmuramoyl-tripeptide-D-alanyl-D-alanine ligase activity"/>
    <property type="evidence" value="ECO:0007669"/>
    <property type="project" value="UniProtKB-UniRule"/>
</dbReference>
<evidence type="ECO:0000256" key="4">
    <source>
        <dbReference type="ARBA" id="ARBA00022741"/>
    </source>
</evidence>
<dbReference type="InterPro" id="IPR036615">
    <property type="entry name" value="Mur_ligase_C_dom_sf"/>
</dbReference>
<protein>
    <recommendedName>
        <fullName evidence="10 11">UDP-N-acetylmuramoyl-tripeptide--D-alanyl-D-alanine ligase</fullName>
        <ecNumber evidence="10 11">6.3.2.10</ecNumber>
    </recommendedName>
    <alternativeName>
        <fullName evidence="10">D-alanyl-D-alanine-adding enzyme</fullName>
    </alternativeName>
</protein>
<keyword evidence="3 10" id="KW-0132">Cell division</keyword>
<dbReference type="AlphaFoldDB" id="A0A919JVG2"/>
<evidence type="ECO:0000256" key="9">
    <source>
        <dbReference type="ARBA" id="ARBA00023316"/>
    </source>
</evidence>
<comment type="subcellular location">
    <subcellularLocation>
        <location evidence="10 11">Cytoplasm</location>
    </subcellularLocation>
</comment>
<keyword evidence="5 10" id="KW-0067">ATP-binding</keyword>
<evidence type="ECO:0000313" key="17">
    <source>
        <dbReference type="Proteomes" id="UP000636960"/>
    </source>
</evidence>
<dbReference type="SUPFAM" id="SSF53244">
    <property type="entry name" value="MurD-like peptide ligases, peptide-binding domain"/>
    <property type="match status" value="1"/>
</dbReference>
<evidence type="ECO:0000256" key="8">
    <source>
        <dbReference type="ARBA" id="ARBA00023306"/>
    </source>
</evidence>
<feature type="region of interest" description="Disordered" evidence="12">
    <location>
        <begin position="127"/>
        <end position="146"/>
    </location>
</feature>
<dbReference type="EMBL" id="BOMV01000007">
    <property type="protein sequence ID" value="GIE93873.1"/>
    <property type="molecule type" value="Genomic_DNA"/>
</dbReference>
<evidence type="ECO:0000256" key="2">
    <source>
        <dbReference type="ARBA" id="ARBA00022598"/>
    </source>
</evidence>
<dbReference type="GO" id="GO:0008360">
    <property type="term" value="P:regulation of cell shape"/>
    <property type="evidence" value="ECO:0007669"/>
    <property type="project" value="UniProtKB-KW"/>
</dbReference>
<dbReference type="GO" id="GO:0009252">
    <property type="term" value="P:peptidoglycan biosynthetic process"/>
    <property type="evidence" value="ECO:0007669"/>
    <property type="project" value="UniProtKB-UniRule"/>
</dbReference>
<dbReference type="Gene3D" id="3.90.190.20">
    <property type="entry name" value="Mur ligase, C-terminal domain"/>
    <property type="match status" value="1"/>
</dbReference>
<evidence type="ECO:0000256" key="11">
    <source>
        <dbReference type="RuleBase" id="RU004136"/>
    </source>
</evidence>
<dbReference type="GO" id="GO:0005524">
    <property type="term" value="F:ATP binding"/>
    <property type="evidence" value="ECO:0007669"/>
    <property type="project" value="UniProtKB-UniRule"/>
</dbReference>
<dbReference type="InterPro" id="IPR005863">
    <property type="entry name" value="UDP-N-AcMur_synth"/>
</dbReference>
<dbReference type="InterPro" id="IPR004101">
    <property type="entry name" value="Mur_ligase_C"/>
</dbReference>
<dbReference type="InterPro" id="IPR013221">
    <property type="entry name" value="Mur_ligase_cen"/>
</dbReference>
<dbReference type="EC" id="6.3.2.10" evidence="10 11"/>
<organism evidence="16 17">
    <name type="scientific">Paractinoplanes rishiriensis</name>
    <dbReference type="NCBI Taxonomy" id="1050105"/>
    <lineage>
        <taxon>Bacteria</taxon>
        <taxon>Bacillati</taxon>
        <taxon>Actinomycetota</taxon>
        <taxon>Actinomycetes</taxon>
        <taxon>Micromonosporales</taxon>
        <taxon>Micromonosporaceae</taxon>
        <taxon>Paractinoplanes</taxon>
    </lineage>
</organism>
<dbReference type="SUPFAM" id="SSF53623">
    <property type="entry name" value="MurD-like peptide ligases, catalytic domain"/>
    <property type="match status" value="1"/>
</dbReference>
<comment type="pathway">
    <text evidence="10 11">Cell wall biogenesis; peptidoglycan biosynthesis.</text>
</comment>
<dbReference type="Proteomes" id="UP000636960">
    <property type="component" value="Unassembled WGS sequence"/>
</dbReference>
<evidence type="ECO:0000256" key="1">
    <source>
        <dbReference type="ARBA" id="ARBA00022490"/>
    </source>
</evidence>
<evidence type="ECO:0000256" key="7">
    <source>
        <dbReference type="ARBA" id="ARBA00022984"/>
    </source>
</evidence>
<evidence type="ECO:0000259" key="13">
    <source>
        <dbReference type="Pfam" id="PF01225"/>
    </source>
</evidence>
<keyword evidence="9 10" id="KW-0961">Cell wall biogenesis/degradation</keyword>
<evidence type="ECO:0000256" key="5">
    <source>
        <dbReference type="ARBA" id="ARBA00022840"/>
    </source>
</evidence>
<dbReference type="Pfam" id="PF08245">
    <property type="entry name" value="Mur_ligase_M"/>
    <property type="match status" value="1"/>
</dbReference>
<dbReference type="GO" id="GO:0071555">
    <property type="term" value="P:cell wall organization"/>
    <property type="evidence" value="ECO:0007669"/>
    <property type="project" value="UniProtKB-KW"/>
</dbReference>
<dbReference type="InterPro" id="IPR051046">
    <property type="entry name" value="MurCDEF_CellWall_CoF430Synth"/>
</dbReference>
<dbReference type="Pfam" id="PF02875">
    <property type="entry name" value="Mur_ligase_C"/>
    <property type="match status" value="1"/>
</dbReference>
<feature type="domain" description="Mur ligase N-terminal catalytic" evidence="13">
    <location>
        <begin position="31"/>
        <end position="74"/>
    </location>
</feature>
<dbReference type="Gene3D" id="3.40.1190.10">
    <property type="entry name" value="Mur-like, catalytic domain"/>
    <property type="match status" value="1"/>
</dbReference>
<dbReference type="GO" id="GO:0051301">
    <property type="term" value="P:cell division"/>
    <property type="evidence" value="ECO:0007669"/>
    <property type="project" value="UniProtKB-KW"/>
</dbReference>
<evidence type="ECO:0000256" key="12">
    <source>
        <dbReference type="SAM" id="MobiDB-lite"/>
    </source>
</evidence>
<dbReference type="NCBIfam" id="TIGR01143">
    <property type="entry name" value="murF"/>
    <property type="match status" value="1"/>
</dbReference>
<evidence type="ECO:0000259" key="15">
    <source>
        <dbReference type="Pfam" id="PF08245"/>
    </source>
</evidence>
<dbReference type="SUPFAM" id="SSF63418">
    <property type="entry name" value="MurE/MurF N-terminal domain"/>
    <property type="match status" value="1"/>
</dbReference>
<proteinExistence type="inferred from homology"/>
<feature type="domain" description="Mur ligase central" evidence="15">
    <location>
        <begin position="107"/>
        <end position="293"/>
    </location>
</feature>
<dbReference type="InterPro" id="IPR035911">
    <property type="entry name" value="MurE/MurF_N"/>
</dbReference>
<feature type="binding site" evidence="10">
    <location>
        <begin position="109"/>
        <end position="115"/>
    </location>
    <ligand>
        <name>ATP</name>
        <dbReference type="ChEBI" id="CHEBI:30616"/>
    </ligand>
</feature>
<comment type="catalytic activity">
    <reaction evidence="10 11">
        <text>D-alanyl-D-alanine + UDP-N-acetyl-alpha-D-muramoyl-L-alanyl-gamma-D-glutamyl-meso-2,6-diaminopimelate + ATP = UDP-N-acetyl-alpha-D-muramoyl-L-alanyl-gamma-D-glutamyl-meso-2,6-diaminopimeloyl-D-alanyl-D-alanine + ADP + phosphate + H(+)</text>
        <dbReference type="Rhea" id="RHEA:28374"/>
        <dbReference type="ChEBI" id="CHEBI:15378"/>
        <dbReference type="ChEBI" id="CHEBI:30616"/>
        <dbReference type="ChEBI" id="CHEBI:43474"/>
        <dbReference type="ChEBI" id="CHEBI:57822"/>
        <dbReference type="ChEBI" id="CHEBI:61386"/>
        <dbReference type="ChEBI" id="CHEBI:83905"/>
        <dbReference type="ChEBI" id="CHEBI:456216"/>
        <dbReference type="EC" id="6.3.2.10"/>
    </reaction>
</comment>
<dbReference type="PANTHER" id="PTHR43024">
    <property type="entry name" value="UDP-N-ACETYLMURAMOYL-TRIPEPTIDE--D-ALANYL-D-ALANINE LIGASE"/>
    <property type="match status" value="1"/>
</dbReference>
<name>A0A919JVG2_9ACTN</name>
<dbReference type="InterPro" id="IPR000713">
    <property type="entry name" value="Mur_ligase_N"/>
</dbReference>
<keyword evidence="7 10" id="KW-0573">Peptidoglycan synthesis</keyword>
<evidence type="ECO:0000259" key="14">
    <source>
        <dbReference type="Pfam" id="PF02875"/>
    </source>
</evidence>
<evidence type="ECO:0000256" key="6">
    <source>
        <dbReference type="ARBA" id="ARBA00022960"/>
    </source>
</evidence>
<comment type="caution">
    <text evidence="16">The sequence shown here is derived from an EMBL/GenBank/DDBJ whole genome shotgun (WGS) entry which is preliminary data.</text>
</comment>
<sequence length="459" mass="46583">MLPLTLAEIAAEVGGALHDANPQARVTGLCTFDSRTVEPGSLFVALAGARVDGHDFARQAIAAGATVVLSARPLGVPAIVVDDPLKAYGRLATAIVSRLPGLGVVGVTGSVGKTTTKDLLGQVLARLGPTTAPPGNRNSESGMPENVSRLVPGTEYLVLEMGARHVGDIAYLTSLVRPDVGVVLTVGTAHLGEFGSRENIALAKGEMVETLAAEGTAVLNADDPLVAAMANRTKARVVTFGLSPEATVRAEGVTLDAVGRASFMLHSPHGSAPVSLRLHGAHLVPNALAAAAATMHFTTDVAFVADALSAAEAVSKGRMEVVEGRDGVTVINDAYNASLVSMVAALNALDGLAAGRRRKIAVLGQMNELGDSSAADHRVVGEKVAEVGVDWLLAVGNDDAGLLAETAARCGVAALHVPDSAAARAALAEHVRADDVVLLKGSNSVGLMAVAAELAATPA</sequence>
<keyword evidence="4 10" id="KW-0547">Nucleotide-binding</keyword>